<feature type="transmembrane region" description="Helical" evidence="8">
    <location>
        <begin position="387"/>
        <end position="410"/>
    </location>
</feature>
<protein>
    <submittedName>
        <fullName evidence="10">Phosphohydrolase</fullName>
    </submittedName>
</protein>
<keyword evidence="5 8" id="KW-1133">Transmembrane helix</keyword>
<comment type="caution">
    <text evidence="10">The sequence shown here is derived from an EMBL/GenBank/DDBJ whole genome shotgun (WGS) entry which is preliminary data.</text>
</comment>
<keyword evidence="3 8" id="KW-0812">Transmembrane</keyword>
<reference evidence="10 11" key="1">
    <citation type="submission" date="2020-05" db="EMBL/GenBank/DDBJ databases">
        <title>Description of Pedobacter foliorum sp. nov.</title>
        <authorList>
            <person name="Qi S."/>
            <person name="Carlier A."/>
            <person name="Cnockaert M."/>
            <person name="Vandamme P."/>
        </authorList>
    </citation>
    <scope>NUCLEOTIDE SEQUENCE [LARGE SCALE GENOMIC DNA]</scope>
    <source>
        <strain evidence="10 11">LMG 31300</strain>
    </source>
</reference>
<evidence type="ECO:0000256" key="7">
    <source>
        <dbReference type="ARBA" id="ARBA00023136"/>
    </source>
</evidence>
<evidence type="ECO:0000259" key="9">
    <source>
        <dbReference type="Pfam" id="PF18967"/>
    </source>
</evidence>
<keyword evidence="6" id="KW-0051">Antiviral defense</keyword>
<evidence type="ECO:0000256" key="4">
    <source>
        <dbReference type="ARBA" id="ARBA00022741"/>
    </source>
</evidence>
<dbReference type="SUPFAM" id="SSF109604">
    <property type="entry name" value="HD-domain/PDEase-like"/>
    <property type="match status" value="1"/>
</dbReference>
<evidence type="ECO:0000256" key="1">
    <source>
        <dbReference type="ARBA" id="ARBA00004236"/>
    </source>
</evidence>
<gene>
    <name evidence="10" type="ORF">HQN85_14520</name>
</gene>
<dbReference type="InterPro" id="IPR003607">
    <property type="entry name" value="HD/PDEase_dom"/>
</dbReference>
<keyword evidence="7 8" id="KW-0472">Membrane</keyword>
<keyword evidence="4" id="KW-0547">Nucleotide-binding</keyword>
<proteinExistence type="predicted"/>
<accession>A0ABX2DG58</accession>
<evidence type="ECO:0000256" key="5">
    <source>
        <dbReference type="ARBA" id="ARBA00022989"/>
    </source>
</evidence>
<dbReference type="Gene3D" id="1.10.3210.10">
    <property type="entry name" value="Hypothetical protein af1432"/>
    <property type="match status" value="1"/>
</dbReference>
<keyword evidence="11" id="KW-1185">Reference proteome</keyword>
<evidence type="ECO:0000256" key="2">
    <source>
        <dbReference type="ARBA" id="ARBA00022475"/>
    </source>
</evidence>
<feature type="transmembrane region" description="Helical" evidence="8">
    <location>
        <begin position="289"/>
        <end position="313"/>
    </location>
</feature>
<evidence type="ECO:0000313" key="11">
    <source>
        <dbReference type="Proteomes" id="UP000762110"/>
    </source>
</evidence>
<dbReference type="CDD" id="cd00077">
    <property type="entry name" value="HDc"/>
    <property type="match status" value="1"/>
</dbReference>
<feature type="domain" description="Pycsar effector protein" evidence="9">
    <location>
        <begin position="245"/>
        <end position="405"/>
    </location>
</feature>
<comment type="subcellular location">
    <subcellularLocation>
        <location evidence="1">Cell membrane</location>
    </subcellularLocation>
</comment>
<feature type="transmembrane region" description="Helical" evidence="8">
    <location>
        <begin position="264"/>
        <end position="283"/>
    </location>
</feature>
<evidence type="ECO:0000256" key="8">
    <source>
        <dbReference type="SAM" id="Phobius"/>
    </source>
</evidence>
<dbReference type="Proteomes" id="UP000762110">
    <property type="component" value="Unassembled WGS sequence"/>
</dbReference>
<dbReference type="RefSeq" id="WP_173273580.1">
    <property type="nucleotide sequence ID" value="NZ_JABMKV010000004.1"/>
</dbReference>
<dbReference type="EMBL" id="JABMKV010000004">
    <property type="protein sequence ID" value="NQX32950.1"/>
    <property type="molecule type" value="Genomic_DNA"/>
</dbReference>
<evidence type="ECO:0000256" key="3">
    <source>
        <dbReference type="ARBA" id="ARBA00022692"/>
    </source>
</evidence>
<evidence type="ECO:0000313" key="10">
    <source>
        <dbReference type="EMBL" id="NQX32950.1"/>
    </source>
</evidence>
<organism evidence="10 11">
    <name type="scientific">Pedobacter boryungensis</name>
    <dbReference type="NCBI Taxonomy" id="869962"/>
    <lineage>
        <taxon>Bacteria</taxon>
        <taxon>Pseudomonadati</taxon>
        <taxon>Bacteroidota</taxon>
        <taxon>Sphingobacteriia</taxon>
        <taxon>Sphingobacteriales</taxon>
        <taxon>Sphingobacteriaceae</taxon>
        <taxon>Pedobacter</taxon>
    </lineage>
</organism>
<name>A0ABX2DG58_9SPHI</name>
<dbReference type="InterPro" id="IPR043760">
    <property type="entry name" value="PycTM_dom"/>
</dbReference>
<sequence>MNYKNLQQEVEKYVLEYFNTHHDEKLVYHNLNHTKDVVKSTMQIANHYQLNEKDFFIVTTGAWFHDTGYFEAPLAHEQKGADLAAEFLKKLDVPAAVRDEVMQVILSTKMPQRPTNQLEKIVCDGDLFHLGTDDFRKKGKLMHKEIELLYDKEISKKQWRKTDIEFLETHQYHTDYCILLLNDQKLKNLEKLKSKLKDDEDKDEPVLISTNKKVTKPVKDDNPFKQEKLLTKKDKKRPDKGIETMFRITSANNQRLSDMADNKAQLLITVNSIILSLIVSLVLRRLEDNAFLIVPTFILLMVSLSTIIFSILATRPSIPDGLFTDNDLERKKVNLLFFGNFYKMALNDYSKGMIRVMNDNEFLYGTLITDVYSQGVVLGRKYKLIRIAYNIFMFGLIAAVLAYVISYIAYGKLS</sequence>
<evidence type="ECO:0000256" key="6">
    <source>
        <dbReference type="ARBA" id="ARBA00023118"/>
    </source>
</evidence>
<keyword evidence="2" id="KW-1003">Cell membrane</keyword>
<dbReference type="Pfam" id="PF18967">
    <property type="entry name" value="PycTM"/>
    <property type="match status" value="1"/>
</dbReference>